<dbReference type="PANTHER" id="PTHR43133">
    <property type="entry name" value="RNA POLYMERASE ECF-TYPE SIGMA FACTO"/>
    <property type="match status" value="1"/>
</dbReference>
<dbReference type="GO" id="GO:0016987">
    <property type="term" value="F:sigma factor activity"/>
    <property type="evidence" value="ECO:0007669"/>
    <property type="project" value="UniProtKB-KW"/>
</dbReference>
<dbReference type="NCBIfam" id="TIGR02937">
    <property type="entry name" value="sigma70-ECF"/>
    <property type="match status" value="1"/>
</dbReference>
<dbReference type="KEGG" id="chya:V22_43200"/>
<dbReference type="InterPro" id="IPR013324">
    <property type="entry name" value="RNA_pol_sigma_r3/r4-like"/>
</dbReference>
<organism evidence="7 8">
    <name type="scientific">Calycomorphotria hydatis</name>
    <dbReference type="NCBI Taxonomy" id="2528027"/>
    <lineage>
        <taxon>Bacteria</taxon>
        <taxon>Pseudomonadati</taxon>
        <taxon>Planctomycetota</taxon>
        <taxon>Planctomycetia</taxon>
        <taxon>Planctomycetales</taxon>
        <taxon>Planctomycetaceae</taxon>
        <taxon>Calycomorphotria</taxon>
    </lineage>
</organism>
<dbReference type="SUPFAM" id="SSF88659">
    <property type="entry name" value="Sigma3 and sigma4 domains of RNA polymerase sigma factors"/>
    <property type="match status" value="1"/>
</dbReference>
<dbReference type="EMBL" id="CP036316">
    <property type="protein sequence ID" value="QDT67048.1"/>
    <property type="molecule type" value="Genomic_DNA"/>
</dbReference>
<dbReference type="NCBIfam" id="TIGR02989">
    <property type="entry name" value="Sig-70_gvs1"/>
    <property type="match status" value="1"/>
</dbReference>
<dbReference type="AlphaFoldDB" id="A0A517TFB4"/>
<name>A0A517TFB4_9PLAN</name>
<dbReference type="InterPro" id="IPR013325">
    <property type="entry name" value="RNA_pol_sigma_r2"/>
</dbReference>
<dbReference type="OrthoDB" id="9782703at2"/>
<proteinExistence type="inferred from homology"/>
<dbReference type="Gene3D" id="1.10.10.10">
    <property type="entry name" value="Winged helix-like DNA-binding domain superfamily/Winged helix DNA-binding domain"/>
    <property type="match status" value="1"/>
</dbReference>
<keyword evidence="8" id="KW-1185">Reference proteome</keyword>
<dbReference type="InterPro" id="IPR014331">
    <property type="entry name" value="RNA_pol_sigma70_ECF_RHOBA"/>
</dbReference>
<gene>
    <name evidence="7" type="primary">sigH_8</name>
    <name evidence="7" type="ORF">V22_43200</name>
</gene>
<keyword evidence="2" id="KW-0805">Transcription regulation</keyword>
<keyword evidence="4" id="KW-0804">Transcription</keyword>
<sequence length="188" mass="21454">MSIRTQSIPEQAVNGGQPEFLRLFSASYPEIKRVLVMFVADANDAEDLLQETSVVLWERFGEYDRQRSFTAWACGIAANKARQFLRNRYRKKSFGLSDAALANIAKVTSGTSELLELRLDTLDDCLASLPTRDRQMLWECYGDGVKSVAWAKKHQTPAGTVRNRLHRLRKWLEQCIHRRLGTGQEPQP</sequence>
<dbReference type="SUPFAM" id="SSF88946">
    <property type="entry name" value="Sigma2 domain of RNA polymerase sigma factors"/>
    <property type="match status" value="1"/>
</dbReference>
<feature type="domain" description="RNA polymerase sigma-70 region 2" evidence="5">
    <location>
        <begin position="23"/>
        <end position="90"/>
    </location>
</feature>
<evidence type="ECO:0000256" key="3">
    <source>
        <dbReference type="ARBA" id="ARBA00023082"/>
    </source>
</evidence>
<evidence type="ECO:0000256" key="4">
    <source>
        <dbReference type="ARBA" id="ARBA00023163"/>
    </source>
</evidence>
<dbReference type="InterPro" id="IPR013249">
    <property type="entry name" value="RNA_pol_sigma70_r4_t2"/>
</dbReference>
<evidence type="ECO:0000259" key="6">
    <source>
        <dbReference type="Pfam" id="PF08281"/>
    </source>
</evidence>
<dbReference type="InterPro" id="IPR039425">
    <property type="entry name" value="RNA_pol_sigma-70-like"/>
</dbReference>
<dbReference type="GO" id="GO:0003677">
    <property type="term" value="F:DNA binding"/>
    <property type="evidence" value="ECO:0007669"/>
    <property type="project" value="InterPro"/>
</dbReference>
<dbReference type="Gene3D" id="1.10.1740.10">
    <property type="match status" value="1"/>
</dbReference>
<comment type="similarity">
    <text evidence="1">Belongs to the sigma-70 factor family. ECF subfamily.</text>
</comment>
<keyword evidence="3" id="KW-0731">Sigma factor</keyword>
<feature type="domain" description="RNA polymerase sigma factor 70 region 4 type 2" evidence="6">
    <location>
        <begin position="121"/>
        <end position="172"/>
    </location>
</feature>
<dbReference type="Pfam" id="PF04542">
    <property type="entry name" value="Sigma70_r2"/>
    <property type="match status" value="1"/>
</dbReference>
<dbReference type="InterPro" id="IPR014284">
    <property type="entry name" value="RNA_pol_sigma-70_dom"/>
</dbReference>
<dbReference type="GO" id="GO:0006352">
    <property type="term" value="P:DNA-templated transcription initiation"/>
    <property type="evidence" value="ECO:0007669"/>
    <property type="project" value="InterPro"/>
</dbReference>
<reference evidence="7 8" key="1">
    <citation type="submission" date="2019-02" db="EMBL/GenBank/DDBJ databases">
        <title>Deep-cultivation of Planctomycetes and their phenomic and genomic characterization uncovers novel biology.</title>
        <authorList>
            <person name="Wiegand S."/>
            <person name="Jogler M."/>
            <person name="Boedeker C."/>
            <person name="Pinto D."/>
            <person name="Vollmers J."/>
            <person name="Rivas-Marin E."/>
            <person name="Kohn T."/>
            <person name="Peeters S.H."/>
            <person name="Heuer A."/>
            <person name="Rast P."/>
            <person name="Oberbeckmann S."/>
            <person name="Bunk B."/>
            <person name="Jeske O."/>
            <person name="Meyerdierks A."/>
            <person name="Storesund J.E."/>
            <person name="Kallscheuer N."/>
            <person name="Luecker S."/>
            <person name="Lage O.M."/>
            <person name="Pohl T."/>
            <person name="Merkel B.J."/>
            <person name="Hornburger P."/>
            <person name="Mueller R.-W."/>
            <person name="Bruemmer F."/>
            <person name="Labrenz M."/>
            <person name="Spormann A.M."/>
            <person name="Op den Camp H."/>
            <person name="Overmann J."/>
            <person name="Amann R."/>
            <person name="Jetten M.S.M."/>
            <person name="Mascher T."/>
            <person name="Medema M.H."/>
            <person name="Devos D.P."/>
            <person name="Kaster A.-K."/>
            <person name="Ovreas L."/>
            <person name="Rohde M."/>
            <person name="Galperin M.Y."/>
            <person name="Jogler C."/>
        </authorList>
    </citation>
    <scope>NUCLEOTIDE SEQUENCE [LARGE SCALE GENOMIC DNA]</scope>
    <source>
        <strain evidence="7 8">V22</strain>
    </source>
</reference>
<dbReference type="Pfam" id="PF08281">
    <property type="entry name" value="Sigma70_r4_2"/>
    <property type="match status" value="1"/>
</dbReference>
<evidence type="ECO:0000259" key="5">
    <source>
        <dbReference type="Pfam" id="PF04542"/>
    </source>
</evidence>
<accession>A0A517TFB4</accession>
<evidence type="ECO:0000313" key="8">
    <source>
        <dbReference type="Proteomes" id="UP000319976"/>
    </source>
</evidence>
<evidence type="ECO:0000256" key="2">
    <source>
        <dbReference type="ARBA" id="ARBA00023015"/>
    </source>
</evidence>
<dbReference type="RefSeq" id="WP_145266683.1">
    <property type="nucleotide sequence ID" value="NZ_CP036316.1"/>
</dbReference>
<dbReference type="Proteomes" id="UP000319976">
    <property type="component" value="Chromosome"/>
</dbReference>
<dbReference type="InterPro" id="IPR007627">
    <property type="entry name" value="RNA_pol_sigma70_r2"/>
</dbReference>
<evidence type="ECO:0000256" key="1">
    <source>
        <dbReference type="ARBA" id="ARBA00010641"/>
    </source>
</evidence>
<evidence type="ECO:0000313" key="7">
    <source>
        <dbReference type="EMBL" id="QDT67048.1"/>
    </source>
</evidence>
<protein>
    <submittedName>
        <fullName evidence="7">ECF RNA polymerase sigma factor SigH</fullName>
    </submittedName>
</protein>
<dbReference type="InterPro" id="IPR036388">
    <property type="entry name" value="WH-like_DNA-bd_sf"/>
</dbReference>
<dbReference type="PANTHER" id="PTHR43133:SF51">
    <property type="entry name" value="RNA POLYMERASE SIGMA FACTOR"/>
    <property type="match status" value="1"/>
</dbReference>